<dbReference type="Proteomes" id="UP000215884">
    <property type="component" value="Chromosome"/>
</dbReference>
<feature type="domain" description="Aldehyde oxidase/xanthine dehydrogenase a/b hammerhead" evidence="1">
    <location>
        <begin position="245"/>
        <end position="323"/>
    </location>
</feature>
<dbReference type="OrthoDB" id="9767994at2"/>
<evidence type="ECO:0000259" key="1">
    <source>
        <dbReference type="SMART" id="SM01008"/>
    </source>
</evidence>
<dbReference type="InterPro" id="IPR037165">
    <property type="entry name" value="AldOxase/xan_DH_Mopterin-bd_sf"/>
</dbReference>
<name>A0A2U8PRA3_9BRAD</name>
<evidence type="ECO:0000313" key="3">
    <source>
        <dbReference type="Proteomes" id="UP000215884"/>
    </source>
</evidence>
<dbReference type="EMBL" id="CP029426">
    <property type="protein sequence ID" value="AWM00347.1"/>
    <property type="molecule type" value="Genomic_DNA"/>
</dbReference>
<dbReference type="SUPFAM" id="SSF56003">
    <property type="entry name" value="Molybdenum cofactor-binding domain"/>
    <property type="match status" value="2"/>
</dbReference>
<dbReference type="InterPro" id="IPR046867">
    <property type="entry name" value="AldOxase/xan_DH_MoCoBD2"/>
</dbReference>
<dbReference type="InterPro" id="IPR012368">
    <property type="entry name" value="OxRdtase_Mopterin-bd_su_IorB"/>
</dbReference>
<dbReference type="InterPro" id="IPR006311">
    <property type="entry name" value="TAT_signal"/>
</dbReference>
<sequence>MGHMQDLSRRAFVFGSAAMAGGIAFGSYNAAEAAAPAAADNPLTAGLGPNSVTFNPWVEISPEKITLIAQHADIGQGVGSVQPIMIAEEMDLDPGQFEVRFAGPSPAYFNTGFKEEQAPFLAADQSPAAEAGRAAALEGLRKSGLQMTGGSSTIPDTYEKLRKAGAIARETLKAAAAKRSGVAVADIRTQSGHVILPDGKTIPYVELAADAAGIPPVLDAQTRDPSSWRLIGKPMMRLDVRAKVLGELKFGIDMKMEGMLYASVKLNPNKGQPLKSYDASKAQSMPGVRKILEIKNGVAVIATNSWYAMRAADAVKCEWAPSVYPADQADHWKVLQSSFKPEFLGKEWRKIGDVEAGLKTGKRIEAEYRAPYVAHQPLEPLNGIGLVTDRGMEIWVGHQSPQFVQHIAATAIGLKPEQVTFQNQWTGGSFGHRLEYENVRVLAEIANQMRGTPIKLVFSREEDFLQDIPRQIALARHRGSIDKGKIVAADLQLASTAPLKGLLERSGAPSKDPDAQLAAGLWNVYYDIPNFRATTYEAQGLSPSTTWRSVGASTAGFFTESFIDELIHAAGLDPMKARIAMCNVPHYRKLLETLAEMSNWKGPLGNGRGRGVAFVESFGTPTAEVVEVTKTARGIRVDKVWVAVDVGKVIDPVNFENQVQGGVVWGLGHAINCELTYAKGAAQQTNYNHHEAMRMYQCPVIEVRGLENDPKVRGVGEPPVPPAAPALANAIFAATGLRIREMPFNKFIDFV</sequence>
<dbReference type="InterPro" id="IPR008274">
    <property type="entry name" value="AldOxase/xan_DH_MoCoBD1"/>
</dbReference>
<accession>A0A2U8PRA3</accession>
<evidence type="ECO:0000313" key="2">
    <source>
        <dbReference type="EMBL" id="AWM00347.1"/>
    </source>
</evidence>
<dbReference type="AlphaFoldDB" id="A0A2U8PRA3"/>
<reference evidence="2 3" key="1">
    <citation type="journal article" date="2017" name="Syst. Appl. Microbiol.">
        <title>Soybeans inoculated with root zone soils of Canadian native legumes harbour diverse and novel Bradyrhizobium spp. that possess agricultural potential.</title>
        <authorList>
            <person name="Bromfield E.S.P."/>
            <person name="Cloutier S."/>
            <person name="Tambong J.T."/>
            <person name="Tran Thi T.V."/>
        </authorList>
    </citation>
    <scope>NUCLEOTIDE SEQUENCE [LARGE SCALE GENOMIC DNA]</scope>
    <source>
        <strain evidence="2 3">39S1MB</strain>
    </source>
</reference>
<keyword evidence="3" id="KW-1185">Reference proteome</keyword>
<reference evidence="2 3" key="2">
    <citation type="journal article" date="2019" name="Int. J. Syst. Evol. Microbiol.">
        <title>Description and complete genome sequence of Bradyrhizobium amphicarpaeae sp. nov., harbouring photosystem and nitrogen-fixation genes.</title>
        <authorList>
            <person name="Bromfield E.S.P."/>
            <person name="Cloutier S."/>
            <person name="Nguyen H.D.T."/>
        </authorList>
    </citation>
    <scope>NUCLEOTIDE SEQUENCE [LARGE SCALE GENOMIC DNA]</scope>
    <source>
        <strain evidence="2 3">39S1MB</strain>
    </source>
</reference>
<organism evidence="2 3">
    <name type="scientific">Bradyrhizobium amphicarpaeae</name>
    <dbReference type="NCBI Taxonomy" id="1404768"/>
    <lineage>
        <taxon>Bacteria</taxon>
        <taxon>Pseudomonadati</taxon>
        <taxon>Pseudomonadota</taxon>
        <taxon>Alphaproteobacteria</taxon>
        <taxon>Hyphomicrobiales</taxon>
        <taxon>Nitrobacteraceae</taxon>
        <taxon>Bradyrhizobium</taxon>
    </lineage>
</organism>
<dbReference type="SMART" id="SM01008">
    <property type="entry name" value="Ald_Xan_dh_C"/>
    <property type="match status" value="1"/>
</dbReference>
<dbReference type="InterPro" id="IPR000674">
    <property type="entry name" value="Ald_Oxase/Xan_DH_a/b"/>
</dbReference>
<dbReference type="PANTHER" id="PTHR47495:SF1">
    <property type="entry name" value="BLL3820 PROTEIN"/>
    <property type="match status" value="1"/>
</dbReference>
<dbReference type="PANTHER" id="PTHR47495">
    <property type="entry name" value="ALDEHYDE DEHYDROGENASE"/>
    <property type="match status" value="1"/>
</dbReference>
<dbReference type="Gene3D" id="3.30.365.10">
    <property type="entry name" value="Aldehyde oxidase/xanthine dehydrogenase, molybdopterin binding domain"/>
    <property type="match status" value="4"/>
</dbReference>
<dbReference type="Pfam" id="PF20256">
    <property type="entry name" value="MoCoBD_2"/>
    <property type="match status" value="1"/>
</dbReference>
<dbReference type="SUPFAM" id="SSF54665">
    <property type="entry name" value="CO dehydrogenase molybdoprotein N-domain-like"/>
    <property type="match status" value="1"/>
</dbReference>
<dbReference type="InterPro" id="IPR052516">
    <property type="entry name" value="N-heterocyclic_Hydroxylase"/>
</dbReference>
<dbReference type="KEGG" id="brq:CIT40_10095"/>
<gene>
    <name evidence="2" type="ORF">CIT40_10095</name>
</gene>
<protein>
    <submittedName>
        <fullName evidence="2">Xanthine dehydrogenase family protein molybdopterin-binding subunit</fullName>
    </submittedName>
</protein>
<dbReference type="Pfam" id="PF02738">
    <property type="entry name" value="MoCoBD_1"/>
    <property type="match status" value="1"/>
</dbReference>
<proteinExistence type="predicted"/>
<dbReference type="PIRSF" id="PIRSF036389">
    <property type="entry name" value="IOR_B"/>
    <property type="match status" value="1"/>
</dbReference>
<dbReference type="GO" id="GO:0016491">
    <property type="term" value="F:oxidoreductase activity"/>
    <property type="evidence" value="ECO:0007669"/>
    <property type="project" value="InterPro"/>
</dbReference>
<dbReference type="Gene3D" id="3.90.1170.50">
    <property type="entry name" value="Aldehyde oxidase/xanthine dehydrogenase, a/b hammerhead"/>
    <property type="match status" value="1"/>
</dbReference>
<dbReference type="PROSITE" id="PS51318">
    <property type="entry name" value="TAT"/>
    <property type="match status" value="1"/>
</dbReference>
<dbReference type="InterPro" id="IPR036856">
    <property type="entry name" value="Ald_Oxase/Xan_DH_a/b_sf"/>
</dbReference>
<dbReference type="RefSeq" id="WP_094896117.1">
    <property type="nucleotide sequence ID" value="NZ_CP029426.2"/>
</dbReference>